<dbReference type="PATRIC" id="fig|1114972.6.peg.1504"/>
<keyword evidence="7" id="KW-1185">Reference proteome</keyword>
<dbReference type="SMART" id="SM00354">
    <property type="entry name" value="HTH_LACI"/>
    <property type="match status" value="1"/>
</dbReference>
<evidence type="ECO:0000256" key="1">
    <source>
        <dbReference type="ARBA" id="ARBA00022491"/>
    </source>
</evidence>
<organism evidence="6 7">
    <name type="scientific">Furfurilactobacillus rossiae DSM 15814</name>
    <dbReference type="NCBI Taxonomy" id="1114972"/>
    <lineage>
        <taxon>Bacteria</taxon>
        <taxon>Bacillati</taxon>
        <taxon>Bacillota</taxon>
        <taxon>Bacilli</taxon>
        <taxon>Lactobacillales</taxon>
        <taxon>Lactobacillaceae</taxon>
        <taxon>Furfurilactobacillus</taxon>
    </lineage>
</organism>
<dbReference type="PROSITE" id="PS50932">
    <property type="entry name" value="HTH_LACI_2"/>
    <property type="match status" value="1"/>
</dbReference>
<dbReference type="SUPFAM" id="SSF47413">
    <property type="entry name" value="lambda repressor-like DNA-binding domains"/>
    <property type="match status" value="1"/>
</dbReference>
<evidence type="ECO:0000256" key="4">
    <source>
        <dbReference type="ARBA" id="ARBA00023163"/>
    </source>
</evidence>
<dbReference type="PANTHER" id="PTHR30146">
    <property type="entry name" value="LACI-RELATED TRANSCRIPTIONAL REPRESSOR"/>
    <property type="match status" value="1"/>
</dbReference>
<dbReference type="SUPFAM" id="SSF53822">
    <property type="entry name" value="Periplasmic binding protein-like I"/>
    <property type="match status" value="1"/>
</dbReference>
<protein>
    <submittedName>
        <fullName evidence="6">Catabolite control protein A</fullName>
    </submittedName>
</protein>
<dbReference type="Proteomes" id="UP000051999">
    <property type="component" value="Unassembled WGS sequence"/>
</dbReference>
<evidence type="ECO:0000256" key="2">
    <source>
        <dbReference type="ARBA" id="ARBA00023015"/>
    </source>
</evidence>
<accession>A0A0R1RHY0</accession>
<sequence length="335" mass="36910">MLQMEEVNMAKHVTLADVAKRVGMAPSTVSRALRDSPRVTPATRARIHQIAEDMNFQPNTLAQSIRNQQTDTIGIIVSNILNPYFTELLRGIGDELALSGKRMVLFNTDEQAAKETRFLNALTGQMVDGLIIASTGGIDNYDKLTQTTPTVFVDRVPNADSIHHYDAVLTDNPVATRDLTQRLIDAGSKRIGFIGSQVAFSAIERLNGYQQALTDNGLPAKRNLTRQTDYTPAATAKALNELLQQEKIDSLIVADSVILSQVMKLLKQQGKLDAFKLGTFDYLSWFDYLDVDLVAVQQSTYAIGHAAVTTLLNRIATPTAPITTQRLPVTLHQNF</sequence>
<dbReference type="InterPro" id="IPR010982">
    <property type="entry name" value="Lambda_DNA-bd_dom_sf"/>
</dbReference>
<dbReference type="Pfam" id="PF00532">
    <property type="entry name" value="Peripla_BP_1"/>
    <property type="match status" value="1"/>
</dbReference>
<dbReference type="Gene3D" id="3.40.50.2300">
    <property type="match status" value="2"/>
</dbReference>
<evidence type="ECO:0000313" key="6">
    <source>
        <dbReference type="EMBL" id="KRL53048.1"/>
    </source>
</evidence>
<dbReference type="Gene3D" id="1.10.260.40">
    <property type="entry name" value="lambda repressor-like DNA-binding domains"/>
    <property type="match status" value="1"/>
</dbReference>
<keyword evidence="2" id="KW-0805">Transcription regulation</keyword>
<dbReference type="EMBL" id="AZFF01000026">
    <property type="protein sequence ID" value="KRL53048.1"/>
    <property type="molecule type" value="Genomic_DNA"/>
</dbReference>
<feature type="domain" description="HTH lacI-type" evidence="5">
    <location>
        <begin position="13"/>
        <end position="67"/>
    </location>
</feature>
<gene>
    <name evidence="6" type="ORF">FD35_GL001481</name>
</gene>
<proteinExistence type="predicted"/>
<dbReference type="InterPro" id="IPR000843">
    <property type="entry name" value="HTH_LacI"/>
</dbReference>
<comment type="caution">
    <text evidence="6">The sequence shown here is derived from an EMBL/GenBank/DDBJ whole genome shotgun (WGS) entry which is preliminary data.</text>
</comment>
<keyword evidence="4" id="KW-0804">Transcription</keyword>
<dbReference type="GO" id="GO:0000976">
    <property type="term" value="F:transcription cis-regulatory region binding"/>
    <property type="evidence" value="ECO:0007669"/>
    <property type="project" value="TreeGrafter"/>
</dbReference>
<dbReference type="CDD" id="cd01392">
    <property type="entry name" value="HTH_LacI"/>
    <property type="match status" value="1"/>
</dbReference>
<name>A0A0R1RHY0_9LACO</name>
<dbReference type="STRING" id="1114972.FD35_GL001481"/>
<dbReference type="Pfam" id="PF00356">
    <property type="entry name" value="LacI"/>
    <property type="match status" value="1"/>
</dbReference>
<reference evidence="6 7" key="1">
    <citation type="journal article" date="2015" name="Genome Announc.">
        <title>Expanding the biotechnology potential of lactobacilli through comparative genomics of 213 strains and associated genera.</title>
        <authorList>
            <person name="Sun Z."/>
            <person name="Harris H.M."/>
            <person name="McCann A."/>
            <person name="Guo C."/>
            <person name="Argimon S."/>
            <person name="Zhang W."/>
            <person name="Yang X."/>
            <person name="Jeffery I.B."/>
            <person name="Cooney J.C."/>
            <person name="Kagawa T.F."/>
            <person name="Liu W."/>
            <person name="Song Y."/>
            <person name="Salvetti E."/>
            <person name="Wrobel A."/>
            <person name="Rasinkangas P."/>
            <person name="Parkhill J."/>
            <person name="Rea M.C."/>
            <person name="O'Sullivan O."/>
            <person name="Ritari J."/>
            <person name="Douillard F.P."/>
            <person name="Paul Ross R."/>
            <person name="Yang R."/>
            <person name="Briner A.E."/>
            <person name="Felis G.E."/>
            <person name="de Vos W.M."/>
            <person name="Barrangou R."/>
            <person name="Klaenhammer T.R."/>
            <person name="Caufield P.W."/>
            <person name="Cui Y."/>
            <person name="Zhang H."/>
            <person name="O'Toole P.W."/>
        </authorList>
    </citation>
    <scope>NUCLEOTIDE SEQUENCE [LARGE SCALE GENOMIC DNA]</scope>
    <source>
        <strain evidence="6 7">DSM 15814</strain>
    </source>
</reference>
<dbReference type="AlphaFoldDB" id="A0A0R1RHY0"/>
<dbReference type="OrthoDB" id="9796186at2"/>
<dbReference type="PANTHER" id="PTHR30146:SF148">
    <property type="entry name" value="HTH-TYPE TRANSCRIPTIONAL REPRESSOR PURR-RELATED"/>
    <property type="match status" value="1"/>
</dbReference>
<keyword evidence="3" id="KW-0238">DNA-binding</keyword>
<evidence type="ECO:0000259" key="5">
    <source>
        <dbReference type="PROSITE" id="PS50932"/>
    </source>
</evidence>
<dbReference type="GO" id="GO:0003700">
    <property type="term" value="F:DNA-binding transcription factor activity"/>
    <property type="evidence" value="ECO:0007669"/>
    <property type="project" value="TreeGrafter"/>
</dbReference>
<dbReference type="InterPro" id="IPR001761">
    <property type="entry name" value="Peripla_BP/Lac1_sug-bd_dom"/>
</dbReference>
<dbReference type="eggNOG" id="COG1609">
    <property type="taxonomic scope" value="Bacteria"/>
</dbReference>
<dbReference type="InterPro" id="IPR028082">
    <property type="entry name" value="Peripla_BP_I"/>
</dbReference>
<evidence type="ECO:0000313" key="7">
    <source>
        <dbReference type="Proteomes" id="UP000051999"/>
    </source>
</evidence>
<evidence type="ECO:0000256" key="3">
    <source>
        <dbReference type="ARBA" id="ARBA00023125"/>
    </source>
</evidence>
<keyword evidence="1" id="KW-0678">Repressor</keyword>